<keyword evidence="8" id="KW-1185">Reference proteome</keyword>
<dbReference type="PANTHER" id="PTHR11558:SF11">
    <property type="entry name" value="SPERMIDINE SYNTHASE"/>
    <property type="match status" value="1"/>
</dbReference>
<reference evidence="7 8" key="1">
    <citation type="submission" date="2019-06" db="EMBL/GenBank/DDBJ databases">
        <title>Sulfurimonas gotlandica sp. nov., a chemoautotrophic and psychrotolerant epsilonproteobacterium isolated from a pelagic redoxcline, and an emended description of the genus Sulfurimonas.</title>
        <authorList>
            <person name="Wang S."/>
            <person name="Jiang L."/>
            <person name="Shao Z."/>
        </authorList>
    </citation>
    <scope>NUCLEOTIDE SEQUENCE [LARGE SCALE GENOMIC DNA]</scope>
    <source>
        <strain evidence="7 8">B2</strain>
    </source>
</reference>
<gene>
    <name evidence="7" type="ORF">FJR03_11185</name>
</gene>
<protein>
    <submittedName>
        <fullName evidence="7">Spermidine synthase</fullName>
    </submittedName>
</protein>
<dbReference type="GO" id="GO:0004766">
    <property type="term" value="F:spermidine synthase activity"/>
    <property type="evidence" value="ECO:0007669"/>
    <property type="project" value="TreeGrafter"/>
</dbReference>
<name>A0A7M1B0U9_9BACT</name>
<evidence type="ECO:0000256" key="1">
    <source>
        <dbReference type="ARBA" id="ARBA00007867"/>
    </source>
</evidence>
<feature type="domain" description="PABS" evidence="6">
    <location>
        <begin position="1"/>
        <end position="29"/>
    </location>
</feature>
<dbReference type="RefSeq" id="WP_193113593.1">
    <property type="nucleotide sequence ID" value="NZ_CP041165.1"/>
</dbReference>
<dbReference type="PROSITE" id="PS51006">
    <property type="entry name" value="PABS_2"/>
    <property type="match status" value="1"/>
</dbReference>
<evidence type="ECO:0000256" key="2">
    <source>
        <dbReference type="ARBA" id="ARBA00022679"/>
    </source>
</evidence>
<dbReference type="GO" id="GO:0008295">
    <property type="term" value="P:spermidine biosynthetic process"/>
    <property type="evidence" value="ECO:0007669"/>
    <property type="project" value="UniProtKB-KW"/>
</dbReference>
<dbReference type="Gene3D" id="3.40.50.150">
    <property type="entry name" value="Vaccinia Virus protein VP39"/>
    <property type="match status" value="2"/>
</dbReference>
<evidence type="ECO:0000313" key="8">
    <source>
        <dbReference type="Proteomes" id="UP000593910"/>
    </source>
</evidence>
<dbReference type="KEGG" id="smax:FJR03_11185"/>
<evidence type="ECO:0000256" key="3">
    <source>
        <dbReference type="ARBA" id="ARBA00023066"/>
    </source>
</evidence>
<keyword evidence="4 5" id="KW-0620">Polyamine biosynthesis</keyword>
<dbReference type="GO" id="GO:0005829">
    <property type="term" value="C:cytosol"/>
    <property type="evidence" value="ECO:0007669"/>
    <property type="project" value="TreeGrafter"/>
</dbReference>
<evidence type="ECO:0000313" key="7">
    <source>
        <dbReference type="EMBL" id="QOP42272.1"/>
    </source>
</evidence>
<evidence type="ECO:0000256" key="5">
    <source>
        <dbReference type="PROSITE-ProRule" id="PRU00354"/>
    </source>
</evidence>
<keyword evidence="3" id="KW-0745">Spermidine biosynthesis</keyword>
<dbReference type="EMBL" id="CP041165">
    <property type="protein sequence ID" value="QOP42272.1"/>
    <property type="molecule type" value="Genomic_DNA"/>
</dbReference>
<dbReference type="SUPFAM" id="SSF53335">
    <property type="entry name" value="S-adenosyl-L-methionine-dependent methyltransferases"/>
    <property type="match status" value="1"/>
</dbReference>
<comment type="caution">
    <text evidence="5">Lacks conserved residue(s) required for the propagation of feature annotation.</text>
</comment>
<dbReference type="InterPro" id="IPR030374">
    <property type="entry name" value="PABS"/>
</dbReference>
<proteinExistence type="inferred from homology"/>
<dbReference type="PANTHER" id="PTHR11558">
    <property type="entry name" value="SPERMIDINE/SPERMINE SYNTHASE"/>
    <property type="match status" value="1"/>
</dbReference>
<dbReference type="Proteomes" id="UP000593910">
    <property type="component" value="Chromosome"/>
</dbReference>
<dbReference type="InterPro" id="IPR029063">
    <property type="entry name" value="SAM-dependent_MTases_sf"/>
</dbReference>
<evidence type="ECO:0000259" key="6">
    <source>
        <dbReference type="PROSITE" id="PS51006"/>
    </source>
</evidence>
<dbReference type="AlphaFoldDB" id="A0A7M1B0U9"/>
<evidence type="ECO:0000256" key="4">
    <source>
        <dbReference type="ARBA" id="ARBA00023115"/>
    </source>
</evidence>
<dbReference type="InterPro" id="IPR001045">
    <property type="entry name" value="Spermi_synthase"/>
</dbReference>
<organism evidence="7 8">
    <name type="scientific">Sulfurimonas marina</name>
    <dbReference type="NCBI Taxonomy" id="2590551"/>
    <lineage>
        <taxon>Bacteria</taxon>
        <taxon>Pseudomonadati</taxon>
        <taxon>Campylobacterota</taxon>
        <taxon>Epsilonproteobacteria</taxon>
        <taxon>Campylobacterales</taxon>
        <taxon>Sulfurimonadaceae</taxon>
        <taxon>Sulfurimonas</taxon>
    </lineage>
</organism>
<dbReference type="Pfam" id="PF01564">
    <property type="entry name" value="Spermine_synth"/>
    <property type="match status" value="1"/>
</dbReference>
<sequence>MNTKEFIYNEMMVHVPLCTHKDPKKVLIISDNASGMIGEIEKHDGIDCDVISANINLLRDVADNAYDVVISELDSDAAVLAHYNRVLNEEGLLVTKHPSLDDVDANKQMMEILGKYAKIIMPYNLGNCETALLASKAYHPTADIILHRADMLDNLNYYNSDVHPAAFAMGNYIRKEYLGIIKN</sequence>
<comment type="similarity">
    <text evidence="1">Belongs to the spermidine/spermine synthase family.</text>
</comment>
<keyword evidence="2 5" id="KW-0808">Transferase</keyword>
<accession>A0A7M1B0U9</accession>